<feature type="transmembrane region" description="Helical" evidence="3">
    <location>
        <begin position="313"/>
        <end position="340"/>
    </location>
</feature>
<feature type="region of interest" description="Disordered" evidence="2">
    <location>
        <begin position="1"/>
        <end position="69"/>
    </location>
</feature>
<dbReference type="PANTHER" id="PTHR43298:SF2">
    <property type="entry name" value="FMN_FAD EXPORTER YEEO-RELATED"/>
    <property type="match status" value="1"/>
</dbReference>
<feature type="transmembrane region" description="Helical" evidence="3">
    <location>
        <begin position="468"/>
        <end position="486"/>
    </location>
</feature>
<proteinExistence type="predicted"/>
<feature type="transmembrane region" description="Helical" evidence="3">
    <location>
        <begin position="394"/>
        <end position="421"/>
    </location>
</feature>
<feature type="transmembrane region" description="Helical" evidence="3">
    <location>
        <begin position="210"/>
        <end position="227"/>
    </location>
</feature>
<dbReference type="EMBL" id="OMOQ01000003">
    <property type="protein sequence ID" value="SPH24652.1"/>
    <property type="molecule type" value="Genomic_DNA"/>
</dbReference>
<dbReference type="GO" id="GO:0005886">
    <property type="term" value="C:plasma membrane"/>
    <property type="evidence" value="ECO:0007669"/>
    <property type="project" value="TreeGrafter"/>
</dbReference>
<protein>
    <submittedName>
        <fullName evidence="4">Multidrug resistance protein MdtK</fullName>
    </submittedName>
</protein>
<dbReference type="AlphaFoldDB" id="A0A2R8BMS9"/>
<evidence type="ECO:0000313" key="4">
    <source>
        <dbReference type="EMBL" id="SPH24652.1"/>
    </source>
</evidence>
<accession>A0A2R8BMS9</accession>
<feature type="compositionally biased region" description="Low complexity" evidence="2">
    <location>
        <begin position="51"/>
        <end position="64"/>
    </location>
</feature>
<keyword evidence="3" id="KW-0472">Membrane</keyword>
<feature type="compositionally biased region" description="Polar residues" evidence="2">
    <location>
        <begin position="23"/>
        <end position="33"/>
    </location>
</feature>
<dbReference type="Pfam" id="PF01554">
    <property type="entry name" value="MatE"/>
    <property type="match status" value="2"/>
</dbReference>
<dbReference type="PANTHER" id="PTHR43298">
    <property type="entry name" value="MULTIDRUG RESISTANCE PROTEIN NORM-RELATED"/>
    <property type="match status" value="1"/>
</dbReference>
<sequence>MLEASQSIALRGADRTPIAADNSGMSLRQSSGSVRPDPQPDAGALRRSDPARAGARATTRQAGTFLSRSPAVGSPENFAALSRAAGEVRALLRLAVPIMLISLVNMGMGITDATMVSAMYGTEAFAAVAVGSDLYSIIFYLGAGIVAGVAPFYSAAVARNECLERARLHRSGWLVVSGVAALTMPIVWTAPNWLALAELDAELLDAGRGYTRAMALTLVPMLGVALYRTVLTSAERPRLFLYVTLSMLPLNAAANYIFMAGLAPVPSLGPTGAGVSSLLVASATLGVLSAIHRRVRKPLPPGRAWPSRAEVTSVLRVGLPIGIASVGEVGIFLVATLYAARLGAGDVAAHTLTLRAAGFAYAIPAALLQASLVRMARAESVADRATTRAVAAGSVGLSLAAGIFLCLTLALAASPLAAAFFDTTPTGAAAASLATGLLLLLAVLELFGTPGSAATGLLRGQKDARAPMTYSLFGQWVVGAPVGVLLCEVGGLGVTGLWLGLVTGTAVASLLTIRRLTASR</sequence>
<evidence type="ECO:0000256" key="1">
    <source>
        <dbReference type="ARBA" id="ARBA00022448"/>
    </source>
</evidence>
<evidence type="ECO:0000313" key="5">
    <source>
        <dbReference type="Proteomes" id="UP000244924"/>
    </source>
</evidence>
<keyword evidence="3" id="KW-0812">Transmembrane</keyword>
<feature type="transmembrane region" description="Helical" evidence="3">
    <location>
        <begin position="427"/>
        <end position="447"/>
    </location>
</feature>
<evidence type="ECO:0000256" key="3">
    <source>
        <dbReference type="SAM" id="Phobius"/>
    </source>
</evidence>
<dbReference type="Proteomes" id="UP000244924">
    <property type="component" value="Unassembled WGS sequence"/>
</dbReference>
<dbReference type="GO" id="GO:0042910">
    <property type="term" value="F:xenobiotic transmembrane transporter activity"/>
    <property type="evidence" value="ECO:0007669"/>
    <property type="project" value="InterPro"/>
</dbReference>
<feature type="transmembrane region" description="Helical" evidence="3">
    <location>
        <begin position="271"/>
        <end position="292"/>
    </location>
</feature>
<evidence type="ECO:0000256" key="2">
    <source>
        <dbReference type="SAM" id="MobiDB-lite"/>
    </source>
</evidence>
<dbReference type="InterPro" id="IPR050222">
    <property type="entry name" value="MATE_MdtK"/>
</dbReference>
<dbReference type="InterPro" id="IPR002528">
    <property type="entry name" value="MATE_fam"/>
</dbReference>
<reference evidence="4 5" key="1">
    <citation type="submission" date="2018-03" db="EMBL/GenBank/DDBJ databases">
        <authorList>
            <person name="Keele B.F."/>
        </authorList>
    </citation>
    <scope>NUCLEOTIDE SEQUENCE [LARGE SCALE GENOMIC DNA]</scope>
    <source>
        <strain evidence="4 5">CECT 8626</strain>
    </source>
</reference>
<feature type="transmembrane region" description="Helical" evidence="3">
    <location>
        <begin position="239"/>
        <end position="259"/>
    </location>
</feature>
<dbReference type="GO" id="GO:0015297">
    <property type="term" value="F:antiporter activity"/>
    <property type="evidence" value="ECO:0007669"/>
    <property type="project" value="InterPro"/>
</dbReference>
<feature type="transmembrane region" description="Helical" evidence="3">
    <location>
        <begin position="352"/>
        <end position="373"/>
    </location>
</feature>
<feature type="transmembrane region" description="Helical" evidence="3">
    <location>
        <begin position="137"/>
        <end position="159"/>
    </location>
</feature>
<keyword evidence="5" id="KW-1185">Reference proteome</keyword>
<feature type="transmembrane region" description="Helical" evidence="3">
    <location>
        <begin position="171"/>
        <end position="190"/>
    </location>
</feature>
<organism evidence="4 5">
    <name type="scientific">Albidovulum aquaemixtae</name>
    <dbReference type="NCBI Taxonomy" id="1542388"/>
    <lineage>
        <taxon>Bacteria</taxon>
        <taxon>Pseudomonadati</taxon>
        <taxon>Pseudomonadota</taxon>
        <taxon>Alphaproteobacteria</taxon>
        <taxon>Rhodobacterales</taxon>
        <taxon>Paracoccaceae</taxon>
        <taxon>Albidovulum</taxon>
    </lineage>
</organism>
<feature type="transmembrane region" description="Helical" evidence="3">
    <location>
        <begin position="492"/>
        <end position="513"/>
    </location>
</feature>
<feature type="transmembrane region" description="Helical" evidence="3">
    <location>
        <begin position="90"/>
        <end position="110"/>
    </location>
</feature>
<name>A0A2R8BMS9_9RHOB</name>
<keyword evidence="1" id="KW-0813">Transport</keyword>
<keyword evidence="3" id="KW-1133">Transmembrane helix</keyword>
<gene>
    <name evidence="4" type="primary">mdtK</name>
    <name evidence="4" type="ORF">DEA8626_03703</name>
</gene>